<protein>
    <submittedName>
        <fullName evidence="1">Uncharacterized protein</fullName>
    </submittedName>
</protein>
<evidence type="ECO:0000313" key="2">
    <source>
        <dbReference type="Proteomes" id="UP000008311"/>
    </source>
</evidence>
<reference evidence="2" key="1">
    <citation type="journal article" date="2010" name="Nat. Biotechnol.">
        <title>Draft genome sequence of the oilseed species Ricinus communis.</title>
        <authorList>
            <person name="Chan A.P."/>
            <person name="Crabtree J."/>
            <person name="Zhao Q."/>
            <person name="Lorenzi H."/>
            <person name="Orvis J."/>
            <person name="Puiu D."/>
            <person name="Melake-Berhan A."/>
            <person name="Jones K.M."/>
            <person name="Redman J."/>
            <person name="Chen G."/>
            <person name="Cahoon E.B."/>
            <person name="Gedil M."/>
            <person name="Stanke M."/>
            <person name="Haas B.J."/>
            <person name="Wortman J.R."/>
            <person name="Fraser-Liggett C.M."/>
            <person name="Ravel J."/>
            <person name="Rabinowicz P.D."/>
        </authorList>
    </citation>
    <scope>NUCLEOTIDE SEQUENCE [LARGE SCALE GENOMIC DNA]</scope>
    <source>
        <strain evidence="2">cv. Hale</strain>
    </source>
</reference>
<dbReference type="AlphaFoldDB" id="B9STS0"/>
<accession>B9STS0</accession>
<gene>
    <name evidence="1" type="ORF">RCOM_0623490</name>
</gene>
<organism evidence="1 2">
    <name type="scientific">Ricinus communis</name>
    <name type="common">Castor bean</name>
    <dbReference type="NCBI Taxonomy" id="3988"/>
    <lineage>
        <taxon>Eukaryota</taxon>
        <taxon>Viridiplantae</taxon>
        <taxon>Streptophyta</taxon>
        <taxon>Embryophyta</taxon>
        <taxon>Tracheophyta</taxon>
        <taxon>Spermatophyta</taxon>
        <taxon>Magnoliopsida</taxon>
        <taxon>eudicotyledons</taxon>
        <taxon>Gunneridae</taxon>
        <taxon>Pentapetalae</taxon>
        <taxon>rosids</taxon>
        <taxon>fabids</taxon>
        <taxon>Malpighiales</taxon>
        <taxon>Euphorbiaceae</taxon>
        <taxon>Acalyphoideae</taxon>
        <taxon>Acalypheae</taxon>
        <taxon>Ricinus</taxon>
    </lineage>
</organism>
<name>B9STS0_RICCO</name>
<proteinExistence type="predicted"/>
<sequence length="81" mass="9145">MTIKTVVTEIDPCQEREITQLRKDAAVEIHVREIQSSNSVVMDSTACDTKPVAERRGSGPITCYERIRYKPLMIAQLAVPR</sequence>
<evidence type="ECO:0000313" key="1">
    <source>
        <dbReference type="EMBL" id="EEF32985.1"/>
    </source>
</evidence>
<dbReference type="Proteomes" id="UP000008311">
    <property type="component" value="Unassembled WGS sequence"/>
</dbReference>
<dbReference type="EMBL" id="EQ974134">
    <property type="protein sequence ID" value="EEF32985.1"/>
    <property type="molecule type" value="Genomic_DNA"/>
</dbReference>
<dbReference type="InParanoid" id="B9STS0"/>
<keyword evidence="2" id="KW-1185">Reference proteome</keyword>